<dbReference type="EMBL" id="MNPL01021389">
    <property type="protein sequence ID" value="OQR69361.1"/>
    <property type="molecule type" value="Genomic_DNA"/>
</dbReference>
<keyword evidence="3" id="KW-0677">Repeat</keyword>
<dbReference type="SMART" id="SM00355">
    <property type="entry name" value="ZnF_C2H2"/>
    <property type="match status" value="3"/>
</dbReference>
<evidence type="ECO:0000313" key="11">
    <source>
        <dbReference type="Proteomes" id="UP000192247"/>
    </source>
</evidence>
<dbReference type="PANTHER" id="PTHR24403:SF67">
    <property type="entry name" value="FI01116P-RELATED"/>
    <property type="match status" value="1"/>
</dbReference>
<dbReference type="SUPFAM" id="SSF57667">
    <property type="entry name" value="beta-beta-alpha zinc fingers"/>
    <property type="match status" value="1"/>
</dbReference>
<keyword evidence="11" id="KW-1185">Reference proteome</keyword>
<evidence type="ECO:0000256" key="2">
    <source>
        <dbReference type="ARBA" id="ARBA00022723"/>
    </source>
</evidence>
<dbReference type="GO" id="GO:0008270">
    <property type="term" value="F:zinc ion binding"/>
    <property type="evidence" value="ECO:0007669"/>
    <property type="project" value="UniProtKB-KW"/>
</dbReference>
<sequence>MPEWFVTASDDGQSRTPPSIIVKQEATEEDEEDDTSGQLVIAEDDLDAGDQQDCSGSASLSLPLNTRKPIIDATMNSEGFITCNQCEYKCKNPQTIRYHMYKHQPGVKKPFQCPYCPFSAYMRSHLANHILIHTGERPQACPLCTYRARERTALKRHLKAKHKIDSIILSPQRLTSS</sequence>
<name>A0A1V9X7L6_9ACAR</name>
<evidence type="ECO:0000256" key="7">
    <source>
        <dbReference type="PROSITE-ProRule" id="PRU00042"/>
    </source>
</evidence>
<dbReference type="Proteomes" id="UP000192247">
    <property type="component" value="Unassembled WGS sequence"/>
</dbReference>
<dbReference type="PANTHER" id="PTHR24403">
    <property type="entry name" value="ZINC FINGER PROTEIN"/>
    <property type="match status" value="1"/>
</dbReference>
<evidence type="ECO:0000256" key="6">
    <source>
        <dbReference type="ARBA" id="ARBA00023242"/>
    </source>
</evidence>
<dbReference type="InterPro" id="IPR013087">
    <property type="entry name" value="Znf_C2H2_type"/>
</dbReference>
<reference evidence="10 11" key="1">
    <citation type="journal article" date="2017" name="Gigascience">
        <title>Draft genome of the honey bee ectoparasitic mite, Tropilaelaps mercedesae, is shaped by the parasitic life history.</title>
        <authorList>
            <person name="Dong X."/>
            <person name="Armstrong S.D."/>
            <person name="Xia D."/>
            <person name="Makepeace B.L."/>
            <person name="Darby A.C."/>
            <person name="Kadowaki T."/>
        </authorList>
    </citation>
    <scope>NUCLEOTIDE SEQUENCE [LARGE SCALE GENOMIC DNA]</scope>
    <source>
        <strain evidence="10">Wuxi-XJTLU</strain>
    </source>
</reference>
<evidence type="ECO:0000259" key="9">
    <source>
        <dbReference type="PROSITE" id="PS50157"/>
    </source>
</evidence>
<accession>A0A1V9X7L6</accession>
<evidence type="ECO:0000256" key="4">
    <source>
        <dbReference type="ARBA" id="ARBA00022771"/>
    </source>
</evidence>
<feature type="domain" description="C2H2-type" evidence="9">
    <location>
        <begin position="111"/>
        <end position="138"/>
    </location>
</feature>
<dbReference type="STRING" id="418985.A0A1V9X7L6"/>
<comment type="subcellular location">
    <subcellularLocation>
        <location evidence="1">Nucleus</location>
    </subcellularLocation>
</comment>
<dbReference type="InterPro" id="IPR036236">
    <property type="entry name" value="Znf_C2H2_sf"/>
</dbReference>
<dbReference type="GO" id="GO:0005634">
    <property type="term" value="C:nucleus"/>
    <property type="evidence" value="ECO:0007669"/>
    <property type="project" value="UniProtKB-SubCell"/>
</dbReference>
<keyword evidence="6" id="KW-0539">Nucleus</keyword>
<proteinExistence type="predicted"/>
<dbReference type="InterPro" id="IPR050688">
    <property type="entry name" value="Zinc_finger/UBP_domain"/>
</dbReference>
<dbReference type="FunFam" id="3.30.160.60:FF:000145">
    <property type="entry name" value="Zinc finger protein 574"/>
    <property type="match status" value="1"/>
</dbReference>
<keyword evidence="2" id="KW-0479">Metal-binding</keyword>
<keyword evidence="5" id="KW-0862">Zinc</keyword>
<evidence type="ECO:0000256" key="8">
    <source>
        <dbReference type="SAM" id="MobiDB-lite"/>
    </source>
</evidence>
<keyword evidence="4 7" id="KW-0863">Zinc-finger</keyword>
<dbReference type="Gene3D" id="3.30.160.60">
    <property type="entry name" value="Classic Zinc Finger"/>
    <property type="match status" value="2"/>
</dbReference>
<dbReference type="OrthoDB" id="6407039at2759"/>
<dbReference type="GO" id="GO:0045944">
    <property type="term" value="P:positive regulation of transcription by RNA polymerase II"/>
    <property type="evidence" value="ECO:0007669"/>
    <property type="project" value="TreeGrafter"/>
</dbReference>
<evidence type="ECO:0000313" key="10">
    <source>
        <dbReference type="EMBL" id="OQR69361.1"/>
    </source>
</evidence>
<gene>
    <name evidence="10" type="ORF">BIW11_12310</name>
</gene>
<organism evidence="10 11">
    <name type="scientific">Tropilaelaps mercedesae</name>
    <dbReference type="NCBI Taxonomy" id="418985"/>
    <lineage>
        <taxon>Eukaryota</taxon>
        <taxon>Metazoa</taxon>
        <taxon>Ecdysozoa</taxon>
        <taxon>Arthropoda</taxon>
        <taxon>Chelicerata</taxon>
        <taxon>Arachnida</taxon>
        <taxon>Acari</taxon>
        <taxon>Parasitiformes</taxon>
        <taxon>Mesostigmata</taxon>
        <taxon>Gamasina</taxon>
        <taxon>Dermanyssoidea</taxon>
        <taxon>Laelapidae</taxon>
        <taxon>Tropilaelaps</taxon>
    </lineage>
</organism>
<protein>
    <submittedName>
        <fullName evidence="10">Zinc finger protein-like</fullName>
    </submittedName>
</protein>
<dbReference type="Pfam" id="PF00096">
    <property type="entry name" value="zf-C2H2"/>
    <property type="match status" value="1"/>
</dbReference>
<evidence type="ECO:0000256" key="3">
    <source>
        <dbReference type="ARBA" id="ARBA00022737"/>
    </source>
</evidence>
<evidence type="ECO:0000256" key="5">
    <source>
        <dbReference type="ARBA" id="ARBA00022833"/>
    </source>
</evidence>
<evidence type="ECO:0000256" key="1">
    <source>
        <dbReference type="ARBA" id="ARBA00004123"/>
    </source>
</evidence>
<comment type="caution">
    <text evidence="10">The sequence shown here is derived from an EMBL/GenBank/DDBJ whole genome shotgun (WGS) entry which is preliminary data.</text>
</comment>
<dbReference type="AlphaFoldDB" id="A0A1V9X7L6"/>
<feature type="region of interest" description="Disordered" evidence="8">
    <location>
        <begin position="24"/>
        <end position="58"/>
    </location>
</feature>
<dbReference type="InParanoid" id="A0A1V9X7L6"/>
<dbReference type="PROSITE" id="PS50157">
    <property type="entry name" value="ZINC_FINGER_C2H2_2"/>
    <property type="match status" value="1"/>
</dbReference>